<evidence type="ECO:0000313" key="5">
    <source>
        <dbReference type="Proteomes" id="UP001152888"/>
    </source>
</evidence>
<dbReference type="PANTHER" id="PTHR28582">
    <property type="entry name" value="TRNA-SPLICING ENDONUCLEASE SUBUNIT SEN15"/>
    <property type="match status" value="1"/>
</dbReference>
<protein>
    <recommendedName>
        <fullName evidence="3">tRNA-splicing endonuclease subunit Sen15 domain-containing protein</fullName>
    </recommendedName>
</protein>
<dbReference type="Proteomes" id="UP001152888">
    <property type="component" value="Unassembled WGS sequence"/>
</dbReference>
<proteinExistence type="inferred from homology"/>
<comment type="caution">
    <text evidence="4">The sequence shown here is derived from an EMBL/GenBank/DDBJ whole genome shotgun (WGS) entry which is preliminary data.</text>
</comment>
<evidence type="ECO:0000256" key="2">
    <source>
        <dbReference type="ARBA" id="ARBA00022694"/>
    </source>
</evidence>
<dbReference type="GO" id="GO:0003676">
    <property type="term" value="F:nucleic acid binding"/>
    <property type="evidence" value="ECO:0007669"/>
    <property type="project" value="InterPro"/>
</dbReference>
<dbReference type="EMBL" id="CAKOFQ010006802">
    <property type="protein sequence ID" value="CAH1972800.1"/>
    <property type="molecule type" value="Genomic_DNA"/>
</dbReference>
<dbReference type="InterPro" id="IPR036167">
    <property type="entry name" value="tRNA_intron_Endo_cat-like_sf"/>
</dbReference>
<dbReference type="InterPro" id="IPR018593">
    <property type="entry name" value="tRNA-endonuc_su_Sen15"/>
</dbReference>
<dbReference type="PANTHER" id="PTHR28582:SF1">
    <property type="entry name" value="TRNA-SPLICING ENDONUCLEASE SUBUNIT SEN15"/>
    <property type="match status" value="1"/>
</dbReference>
<dbReference type="Gene3D" id="3.40.1350.10">
    <property type="match status" value="1"/>
</dbReference>
<evidence type="ECO:0000259" key="3">
    <source>
        <dbReference type="Pfam" id="PF09631"/>
    </source>
</evidence>
<comment type="similarity">
    <text evidence="1">Belongs to the SEN15 family.</text>
</comment>
<dbReference type="GO" id="GO:0005634">
    <property type="term" value="C:nucleus"/>
    <property type="evidence" value="ECO:0007669"/>
    <property type="project" value="UniProtKB-ARBA"/>
</dbReference>
<evidence type="ECO:0000256" key="1">
    <source>
        <dbReference type="ARBA" id="ARBA00006091"/>
    </source>
</evidence>
<dbReference type="SUPFAM" id="SSF53032">
    <property type="entry name" value="tRNA-intron endonuclease catalytic domain-like"/>
    <property type="match status" value="1"/>
</dbReference>
<evidence type="ECO:0000313" key="4">
    <source>
        <dbReference type="EMBL" id="CAH1972800.1"/>
    </source>
</evidence>
<gene>
    <name evidence="4" type="ORF">ACAOBT_LOCUS10208</name>
</gene>
<feature type="domain" description="tRNA-splicing endonuclease subunit Sen15" evidence="3">
    <location>
        <begin position="40"/>
        <end position="130"/>
    </location>
</feature>
<accession>A0A9P0KHF5</accession>
<dbReference type="GO" id="GO:0006388">
    <property type="term" value="P:tRNA splicing, via endonucleolytic cleavage and ligation"/>
    <property type="evidence" value="ECO:0007669"/>
    <property type="project" value="InterPro"/>
</dbReference>
<sequence length="174" mass="20378">MCIQYQFRVIWELQWLKMNQSLINEFSEKVDKQSAVLTFQTYIELCEVKRYYNVEYNYNSALKQYVITAKKSPGKPTCAFVPISVYEPLNVLRLIHIIKNTNSEAVYLVIVHPDSTCVYYQIADGLMEPVESEPKRFKEDKTDVLDNILRKNRKMLEDAALMNISVNIPILKNE</sequence>
<keyword evidence="2" id="KW-0819">tRNA processing</keyword>
<reference evidence="4" key="1">
    <citation type="submission" date="2022-03" db="EMBL/GenBank/DDBJ databases">
        <authorList>
            <person name="Sayadi A."/>
        </authorList>
    </citation>
    <scope>NUCLEOTIDE SEQUENCE</scope>
</reference>
<name>A0A9P0KHF5_ACAOB</name>
<dbReference type="AlphaFoldDB" id="A0A9P0KHF5"/>
<keyword evidence="5" id="KW-1185">Reference proteome</keyword>
<dbReference type="Pfam" id="PF09631">
    <property type="entry name" value="Sen15"/>
    <property type="match status" value="1"/>
</dbReference>
<dbReference type="InterPro" id="IPR011856">
    <property type="entry name" value="tRNA_endonuc-like_dom_sf"/>
</dbReference>
<dbReference type="OrthoDB" id="10002170at2759"/>
<organism evidence="4 5">
    <name type="scientific">Acanthoscelides obtectus</name>
    <name type="common">Bean weevil</name>
    <name type="synonym">Bruchus obtectus</name>
    <dbReference type="NCBI Taxonomy" id="200917"/>
    <lineage>
        <taxon>Eukaryota</taxon>
        <taxon>Metazoa</taxon>
        <taxon>Ecdysozoa</taxon>
        <taxon>Arthropoda</taxon>
        <taxon>Hexapoda</taxon>
        <taxon>Insecta</taxon>
        <taxon>Pterygota</taxon>
        <taxon>Neoptera</taxon>
        <taxon>Endopterygota</taxon>
        <taxon>Coleoptera</taxon>
        <taxon>Polyphaga</taxon>
        <taxon>Cucujiformia</taxon>
        <taxon>Chrysomeloidea</taxon>
        <taxon>Chrysomelidae</taxon>
        <taxon>Bruchinae</taxon>
        <taxon>Bruchini</taxon>
        <taxon>Acanthoscelides</taxon>
    </lineage>
</organism>